<organism evidence="2 3">
    <name type="scientific">Nocardioides humilatus</name>
    <dbReference type="NCBI Taxonomy" id="2607660"/>
    <lineage>
        <taxon>Bacteria</taxon>
        <taxon>Bacillati</taxon>
        <taxon>Actinomycetota</taxon>
        <taxon>Actinomycetes</taxon>
        <taxon>Propionibacteriales</taxon>
        <taxon>Nocardioidaceae</taxon>
        <taxon>Nocardioides</taxon>
    </lineage>
</organism>
<dbReference type="RefSeq" id="WP_149730124.1">
    <property type="nucleotide sequence ID" value="NZ_VUJV01000008.1"/>
</dbReference>
<proteinExistence type="predicted"/>
<reference evidence="2 3" key="2">
    <citation type="submission" date="2019-09" db="EMBL/GenBank/DDBJ databases">
        <authorList>
            <person name="Jin C."/>
        </authorList>
    </citation>
    <scope>NUCLEOTIDE SEQUENCE [LARGE SCALE GENOMIC DNA]</scope>
    <source>
        <strain evidence="2 3">BN130099</strain>
    </source>
</reference>
<keyword evidence="3" id="KW-1185">Reference proteome</keyword>
<keyword evidence="1" id="KW-0812">Transmembrane</keyword>
<keyword evidence="1" id="KW-1133">Transmembrane helix</keyword>
<dbReference type="Proteomes" id="UP000325003">
    <property type="component" value="Unassembled WGS sequence"/>
</dbReference>
<dbReference type="EMBL" id="VUJV01000008">
    <property type="protein sequence ID" value="KAA1415898.1"/>
    <property type="molecule type" value="Genomic_DNA"/>
</dbReference>
<feature type="transmembrane region" description="Helical" evidence="1">
    <location>
        <begin position="19"/>
        <end position="39"/>
    </location>
</feature>
<accession>A0A5B1L6U9</accession>
<dbReference type="AlphaFoldDB" id="A0A5B1L6U9"/>
<comment type="caution">
    <text evidence="2">The sequence shown here is derived from an EMBL/GenBank/DDBJ whole genome shotgun (WGS) entry which is preliminary data.</text>
</comment>
<gene>
    <name evidence="2" type="ORF">F0U44_19885</name>
</gene>
<evidence type="ECO:0000313" key="2">
    <source>
        <dbReference type="EMBL" id="KAA1415898.1"/>
    </source>
</evidence>
<keyword evidence="1" id="KW-0472">Membrane</keyword>
<name>A0A5B1L6U9_9ACTN</name>
<sequence length="204" mass="21696">MSAPLVLDRVVGRKARRQFLNVAMAIVSGVLLCGGALGAALTQDLDRTEQLQSFVLGAMGAVVAGWGFERVGGVRRLLLRGPVLRLDDHGVWIRTGSVLDQTAASVGWADVEAVELIAIDVPAPFTIGGGRPQEAVRFVLTDESAVEHDAFPVYTLLKAAALGLSPVAAALTFAIGPETKDRVPTIFAWLAERHPGLPVRELRD</sequence>
<feature type="transmembrane region" description="Helical" evidence="1">
    <location>
        <begin position="51"/>
        <end position="68"/>
    </location>
</feature>
<protein>
    <submittedName>
        <fullName evidence="2">Uncharacterized protein</fullName>
    </submittedName>
</protein>
<reference evidence="2 3" key="1">
    <citation type="submission" date="2019-09" db="EMBL/GenBank/DDBJ databases">
        <title>Nocardioides panacisoli sp. nov., isolated from the soil of a ginseng field.</title>
        <authorList>
            <person name="Cho C."/>
        </authorList>
    </citation>
    <scope>NUCLEOTIDE SEQUENCE [LARGE SCALE GENOMIC DNA]</scope>
    <source>
        <strain evidence="2 3">BN130099</strain>
    </source>
</reference>
<evidence type="ECO:0000313" key="3">
    <source>
        <dbReference type="Proteomes" id="UP000325003"/>
    </source>
</evidence>
<evidence type="ECO:0000256" key="1">
    <source>
        <dbReference type="SAM" id="Phobius"/>
    </source>
</evidence>